<dbReference type="EMBL" id="JAQIBD010000001">
    <property type="protein sequence ID" value="MDM5271516.1"/>
    <property type="molecule type" value="Genomic_DNA"/>
</dbReference>
<comment type="caution">
    <text evidence="1">The sequence shown here is derived from an EMBL/GenBank/DDBJ whole genome shotgun (WGS) entry which is preliminary data.</text>
</comment>
<name>A0ABT7QXL8_9BACT</name>
<evidence type="ECO:0000313" key="1">
    <source>
        <dbReference type="EMBL" id="MDM5271516.1"/>
    </source>
</evidence>
<dbReference type="PROSITE" id="PS51257">
    <property type="entry name" value="PROKAR_LIPOPROTEIN"/>
    <property type="match status" value="1"/>
</dbReference>
<protein>
    <recommendedName>
        <fullName evidence="3">Lipoprotein</fullName>
    </recommendedName>
</protein>
<gene>
    <name evidence="1" type="ORF">PGH07_04945</name>
</gene>
<proteinExistence type="predicted"/>
<reference evidence="1" key="1">
    <citation type="submission" date="2023-01" db="EMBL/GenBank/DDBJ databases">
        <title>Sulfurovum sp. zt1-1 genome assembly.</title>
        <authorList>
            <person name="Wang J."/>
        </authorList>
    </citation>
    <scope>NUCLEOTIDE SEQUENCE</scope>
    <source>
        <strain evidence="1">Zt1-1</strain>
    </source>
</reference>
<dbReference type="Proteomes" id="UP001169069">
    <property type="component" value="Unassembled WGS sequence"/>
</dbReference>
<organism evidence="1 2">
    <name type="scientific">Sulfurovum zhangzhouensis</name>
    <dbReference type="NCBI Taxonomy" id="3019067"/>
    <lineage>
        <taxon>Bacteria</taxon>
        <taxon>Pseudomonadati</taxon>
        <taxon>Campylobacterota</taxon>
        <taxon>Epsilonproteobacteria</taxon>
        <taxon>Campylobacterales</taxon>
        <taxon>Sulfurovaceae</taxon>
        <taxon>Sulfurovum</taxon>
    </lineage>
</organism>
<accession>A0ABT7QXL8</accession>
<keyword evidence="2" id="KW-1185">Reference proteome</keyword>
<evidence type="ECO:0008006" key="3">
    <source>
        <dbReference type="Google" id="ProtNLM"/>
    </source>
</evidence>
<sequence>MKKIGFFGIILLMVSISGCARHSYVKQDSALIVFKTPTFKYADMGFIYEGKEELKVEIYSSGQVLTSLNLFHGQVCMSTLQCMSEAKFNAEVLSRHYPDSLLRNVFGGKAIFDKQGYTLSRNGFTQKLFKSGKYDIEYTVLNRQIVFRDTINEILIKVKQQG</sequence>
<dbReference type="RefSeq" id="WP_289413014.1">
    <property type="nucleotide sequence ID" value="NZ_JAQIBD010000001.1"/>
</dbReference>
<evidence type="ECO:0000313" key="2">
    <source>
        <dbReference type="Proteomes" id="UP001169069"/>
    </source>
</evidence>